<dbReference type="GO" id="GO:0016020">
    <property type="term" value="C:membrane"/>
    <property type="evidence" value="ECO:0007669"/>
    <property type="project" value="UniProtKB-UniRule"/>
</dbReference>
<dbReference type="SUPFAM" id="SSF111474">
    <property type="entry name" value="Coronavirus S2 glycoprotein"/>
    <property type="match status" value="2"/>
</dbReference>
<evidence type="ECO:0000256" key="13">
    <source>
        <dbReference type="ARBA" id="ARBA00023296"/>
    </source>
</evidence>
<keyword evidence="1 14" id="KW-0945">Host-virus interaction</keyword>
<keyword evidence="9 14" id="KW-0843">Virulence</keyword>
<protein>
    <recommendedName>
        <fullName evidence="14">Spike glycoprotein</fullName>
        <shortName evidence="14">S glycoprotein</shortName>
    </recommendedName>
    <alternativeName>
        <fullName evidence="14">E2</fullName>
    </alternativeName>
    <alternativeName>
        <fullName evidence="14">Peplomer protein</fullName>
    </alternativeName>
</protein>
<comment type="caution">
    <text evidence="14">Lacks conserved residue(s) required for the propagation of feature annotation.</text>
</comment>
<proteinExistence type="inferred from homology"/>
<dbReference type="InterPro" id="IPR044874">
    <property type="entry name" value="Spike_S2_CoV_HR2"/>
</dbReference>
<feature type="transmembrane region" description="Helical" evidence="15">
    <location>
        <begin position="1307"/>
        <end position="1326"/>
    </location>
</feature>
<evidence type="ECO:0000256" key="15">
    <source>
        <dbReference type="SAM" id="Phobius"/>
    </source>
</evidence>
<evidence type="ECO:0000259" key="16">
    <source>
        <dbReference type="PROSITE" id="PS51923"/>
    </source>
</evidence>
<evidence type="ECO:0000256" key="8">
    <source>
        <dbReference type="ARBA" id="ARBA00022989"/>
    </source>
</evidence>
<evidence type="ECO:0000256" key="2">
    <source>
        <dbReference type="ARBA" id="ARBA00022692"/>
    </source>
</evidence>
<keyword evidence="5 14" id="KW-0946">Virion</keyword>
<evidence type="ECO:0000256" key="11">
    <source>
        <dbReference type="ARBA" id="ARBA00023136"/>
    </source>
</evidence>
<evidence type="ECO:0000256" key="14">
    <source>
        <dbReference type="HAMAP-Rule" id="MF_04200"/>
    </source>
</evidence>
<dbReference type="Pfam" id="PF01600">
    <property type="entry name" value="CoV_S1"/>
    <property type="match status" value="1"/>
</dbReference>
<evidence type="ECO:0000256" key="6">
    <source>
        <dbReference type="ARBA" id="ARBA00022870"/>
    </source>
</evidence>
<dbReference type="InterPro" id="IPR042552">
    <property type="entry name" value="ALPHA_CORONA_SPIKE"/>
</dbReference>
<keyword evidence="2 14" id="KW-0812">Transmembrane</keyword>
<evidence type="ECO:0000313" key="18">
    <source>
        <dbReference type="EMBL" id="APD51507.1"/>
    </source>
</evidence>
<dbReference type="Pfam" id="PF01601">
    <property type="entry name" value="CoV_S2"/>
    <property type="match status" value="1"/>
</dbReference>
<evidence type="ECO:0000256" key="9">
    <source>
        <dbReference type="ARBA" id="ARBA00023026"/>
    </source>
</evidence>
<dbReference type="Gene3D" id="2.60.40.3130">
    <property type="match status" value="1"/>
</dbReference>
<name>A0A1L2KGF1_CVH22</name>
<evidence type="ECO:0000256" key="4">
    <source>
        <dbReference type="ARBA" id="ARBA00022804"/>
    </source>
</evidence>
<dbReference type="InterPro" id="IPR043473">
    <property type="entry name" value="S2_sf_CoV"/>
</dbReference>
<evidence type="ECO:0000256" key="1">
    <source>
        <dbReference type="ARBA" id="ARBA00022581"/>
    </source>
</evidence>
<dbReference type="GO" id="GO:0046813">
    <property type="term" value="P:receptor-mediated virion attachment to host cell"/>
    <property type="evidence" value="ECO:0007669"/>
    <property type="project" value="UniProtKB-UniRule"/>
</dbReference>
<dbReference type="CDD" id="cd22375">
    <property type="entry name" value="HCoV-NL63-229E-like_Spike_SD1-2_S1-S2_S2"/>
    <property type="match status" value="1"/>
</dbReference>
<keyword evidence="6 14" id="KW-1043">Host membrane</keyword>
<dbReference type="GO" id="GO:0044173">
    <property type="term" value="C:host cell endoplasmic reticulum-Golgi intermediate compartment membrane"/>
    <property type="evidence" value="ECO:0007669"/>
    <property type="project" value="UniProtKB-SubCell"/>
</dbReference>
<feature type="short sequence motif" description="KxHxx" evidence="14">
    <location>
        <begin position="1360"/>
        <end position="1364"/>
    </location>
</feature>
<accession>A0A1L2KGF1</accession>
<dbReference type="HAMAP" id="MF_04200">
    <property type="entry name" value="ALPHA_CORONA_SPIKE"/>
    <property type="match status" value="1"/>
</dbReference>
<evidence type="ECO:0000259" key="17">
    <source>
        <dbReference type="PROSITE" id="PS51924"/>
    </source>
</evidence>
<dbReference type="GO" id="GO:0055036">
    <property type="term" value="C:virion membrane"/>
    <property type="evidence" value="ECO:0007669"/>
    <property type="project" value="UniProtKB-SubCell"/>
</dbReference>
<dbReference type="GO" id="GO:0019064">
    <property type="term" value="P:fusion of virus membrane with host plasma membrane"/>
    <property type="evidence" value="ECO:0007669"/>
    <property type="project" value="UniProtKB-UniRule"/>
</dbReference>
<gene>
    <name evidence="14 18" type="primary">S</name>
</gene>
<feature type="coiled-coil region" evidence="14">
    <location>
        <begin position="1025"/>
        <end position="1069"/>
    </location>
</feature>
<feature type="coiled-coil region" evidence="14">
    <location>
        <begin position="1254"/>
        <end position="1296"/>
    </location>
</feature>
<sequence>MFLLLFLTFVPFVFCQNGQVTCFGRDYKLLKLGLPPSTNALVTGYLPVNWTCGAFTGQFTNVHGVFVGYYNSGLRSYFGLGTYPFDSNSYQLYFSQMNNQQGLFYLKVCKYSAMQIPGTGPPGTYCLVSKVFRAVLSHQAGVIYGFTVSGDTVRLHWVDGVYTFYVPGASKWNSVGVKCPLGNSCFHSVITKQVTVNVTTDSSGLITQYQPCDDCNGYAENIFAVEDGGKIPSSFSFNNWFLLTNSSSLVDGVVRSKQPMLLNCLWAVPGLQSSTGFVYFNVTGSDINCNGYKFNGTADVLRYNLNFTDDSVDNLKSGVIVIKTLYSEVTFYCTNNTAAARPYIPFGVSSDPYYCFLNSSVNGTMLNTFVGVLPPTVREFVLARTGQVYINGFKYFDLGSIEAVNFNITTASTTDFWTVAFASFADVLVNVSATDIQNVLYCDSDVNKLRCEHLQFDLQDGFYSANFLDAKEYKPTYVSLPVHYQHSNIYVNATPDFHSTSTSSCYLCAPQSVNLTISGLQESGGLYCVLTSHFTVNFNRIRTSATDDASWRIFLESGTCSISFDKLNNFQKFGTLCFSLREIPGGCNMPLIASWAGLNPFAMGALYLSWTEGDSITGVPKSVTGLADISTVVLNECTKYNIYGYVGTGILREANQSFISGITYVSNAGNLLGFKNVTTGLIYSVTPCNQPDQVVVYQQSIIGAMMAENKTRYGLTNTVQLPNFYYASNGNGSCSSPVMTYSNFGVCADGSLIPVRPSNTTSNGISAIVTANLSIPCNWTTSVQVEYLQISSTPVVVDCSTYVCNGNPRCNELLKQYTSACKTIEDALRVSARLESADVGNMLTYDQNAFRLANISSFGDYNLSSVIPRVPTSGGRIASRSAIEDLLFNKVVTSGLGTVDADYKKCTNGLSIADLACAQYYNGIMVLPGVADAERMAMYTGSLIGGMALGGITGAAAIPFSLALQARLNYVALQTDVLQENQKILASSFNKAMTNIVEAFAGVNDAISQTSQAIQTVATALNKIQDVVNQQGNALNHLTSQLRQNFQAISSSIQAIYDRLDTIQADQQVDRLITGRLAALNAFVAQTLTKYTEVRASRQLAQQKVNECVKSQSNRYGFCGNGTHIFSIVNAAPEGLVFLHTVLLPTQYKDVEAWSGLCVDGTNGYVLRQPNLALYRDGDAYRITSRIMFEPRIPTMADFVQIENCNVTFVNISRSALQTIVPEYIDVNKTLQELIDKLPNYTVPDLGIDQYNQTILNLTSEISTLENKSAELNYTVQKLQTLIDNINSTLVDLKWLNRVETYLKWPWWVWLCISVVLIFVVSMLLLCCCSTGCCGFFSCLASSTRGCCESTKLPYYDVEKIHIQ</sequence>
<keyword evidence="3 14" id="KW-0732">Signal</keyword>
<evidence type="ECO:0000256" key="7">
    <source>
        <dbReference type="ARBA" id="ARBA00022879"/>
    </source>
</evidence>
<evidence type="ECO:0000256" key="12">
    <source>
        <dbReference type="ARBA" id="ARBA00023180"/>
    </source>
</evidence>
<comment type="subunit">
    <text evidence="14">Homotrimer. During virus morphogenesis, found in a complex with M and HE proteins. Interacts with host receptor.</text>
</comment>
<dbReference type="InterPro" id="IPR002552">
    <property type="entry name" value="Spike_S2_CoV"/>
</dbReference>
<feature type="region of interest" description="S2" evidence="14">
    <location>
        <begin position="728"/>
        <end position="1364"/>
    </location>
</feature>
<dbReference type="Pfam" id="PF19209">
    <property type="entry name" value="CoV_S1_C"/>
    <property type="match status" value="1"/>
</dbReference>
<dbReference type="PROSITE" id="PS51924">
    <property type="entry name" value="COV_S2_HR2"/>
    <property type="match status" value="1"/>
</dbReference>
<dbReference type="Pfam" id="PF19214">
    <property type="entry name" value="CoV_S2_C"/>
    <property type="match status" value="1"/>
</dbReference>
<dbReference type="InterPro" id="IPR043614">
    <property type="entry name" value="Spike_S2_CoV_C"/>
</dbReference>
<keyword evidence="10 14" id="KW-0175">Coiled coil</keyword>
<keyword evidence="13 14" id="KW-1160">Virus entry into host cell</keyword>
<comment type="subcellular location">
    <subcellularLocation>
        <location evidence="14">Virion membrane</location>
        <topology evidence="14">Single-pass type I membrane protein</topology>
    </subcellularLocation>
    <subcellularLocation>
        <location evidence="14">Host endoplasmic reticulum-Golgi intermediate compartment membrane</location>
        <topology evidence="14">Single-pass type I membrane protein</topology>
    </subcellularLocation>
    <text evidence="14">Accumulates in the endoplasmic reticulum-Golgi intermediate compartment, where it participates in virus particle assembly.</text>
</comment>
<keyword evidence="4 14" id="KW-1161">Viral attachment to host cell</keyword>
<comment type="domain">
    <text evidence="14">The KxHxx motif seems to function as an ER retrieval signal.</text>
</comment>
<evidence type="ECO:0000256" key="5">
    <source>
        <dbReference type="ARBA" id="ARBA00022844"/>
    </source>
</evidence>
<dbReference type="InterPro" id="IPR044873">
    <property type="entry name" value="Spike_S2_CoV_HR1"/>
</dbReference>
<dbReference type="GO" id="GO:0075509">
    <property type="term" value="P:endocytosis involved in viral entry into host cell"/>
    <property type="evidence" value="ECO:0007669"/>
    <property type="project" value="UniProtKB-UniRule"/>
</dbReference>
<feature type="topological domain" description="Intravirion" evidence="14">
    <location>
        <begin position="1327"/>
        <end position="1364"/>
    </location>
</feature>
<dbReference type="EMBL" id="KY073748">
    <property type="protein sequence ID" value="APD51507.1"/>
    <property type="molecule type" value="Genomic_RNA"/>
</dbReference>
<evidence type="ECO:0000256" key="3">
    <source>
        <dbReference type="ARBA" id="ARBA00022729"/>
    </source>
</evidence>
<dbReference type="Gene3D" id="1.20.5.300">
    <property type="match status" value="2"/>
</dbReference>
<dbReference type="GO" id="GO:0039654">
    <property type="term" value="P:fusion of virus membrane with host endosome membrane"/>
    <property type="evidence" value="ECO:0007669"/>
    <property type="project" value="UniProtKB-UniRule"/>
</dbReference>
<dbReference type="InterPro" id="IPR002551">
    <property type="entry name" value="Spike_S1_CoV"/>
</dbReference>
<dbReference type="PROSITE" id="PS51923">
    <property type="entry name" value="COV_S2_HR1"/>
    <property type="match status" value="1"/>
</dbReference>
<dbReference type="SMR" id="A0A1L2KGF1"/>
<feature type="domain" description="Coronavirus spike (S) glycoprotein S2 subunit heptad repeat 2 (HR2) region profile" evidence="17">
    <location>
        <begin position="1222"/>
        <end position="1318"/>
    </location>
</feature>
<reference evidence="18" key="1">
    <citation type="submission" date="2016-11" db="EMBL/GenBank/DDBJ databases">
        <title>Surveillance of bat coronaviruses in Kenya identifies relatives of human coronaviruses NL63 and 229E and their recombination history.</title>
        <authorList>
            <person name="Tao Y."/>
            <person name="Shi M."/>
            <person name="Chommanard C."/>
            <person name="Queen K."/>
            <person name="Zhang J."/>
            <person name="Markotter W."/>
            <person name="Kuzmin I.V."/>
            <person name="Holmes E.C."/>
            <person name="Tong S."/>
        </authorList>
    </citation>
    <scope>NUCLEOTIDE SEQUENCE</scope>
    <source>
        <strain evidence="18">BtKY229E-8</strain>
    </source>
</reference>
<keyword evidence="12 14" id="KW-0325">Glycoprotein</keyword>
<feature type="region of interest" description="Fusion peptide" evidence="14">
    <location>
        <begin position="944"/>
        <end position="964"/>
    </location>
</feature>
<keyword evidence="8 14" id="KW-1133">Transmembrane helix</keyword>
<evidence type="ECO:0000256" key="10">
    <source>
        <dbReference type="ARBA" id="ARBA00023054"/>
    </source>
</evidence>
<comment type="caution">
    <text evidence="14">In contrast to serogroups 2 and 3, S glycoprotein from serogroup 1 is not cleaved into S1 and S2.</text>
</comment>
<keyword evidence="7 14" id="KW-0261">Viral envelope protein</keyword>
<comment type="similarity">
    <text evidence="14">Belongs to the alphacoronaviruses spike protein family.</text>
</comment>
<feature type="domain" description="Coronavirus spike (S) glycoprotein S2 subunit heptad repeat 1 (HR1) region profile" evidence="16">
    <location>
        <begin position="958"/>
        <end position="1077"/>
    </location>
</feature>
<organism evidence="18">
    <name type="scientific">229E-related bat coronavirus</name>
    <dbReference type="NCBI Taxonomy" id="1739614"/>
    <lineage>
        <taxon>Viruses</taxon>
        <taxon>Riboviria</taxon>
        <taxon>Orthornavirae</taxon>
        <taxon>Pisuviricota</taxon>
        <taxon>Pisoniviricetes</taxon>
        <taxon>Nidovirales</taxon>
        <taxon>Cornidovirineae</taxon>
        <taxon>Coronaviridae</taxon>
        <taxon>Orthocoronavirinae</taxon>
        <taxon>Alphacoronavirus</taxon>
        <taxon>Duvinacovirus</taxon>
        <taxon>Alphacoronavirus chicagoense</taxon>
        <taxon>Human coronavirus 229E</taxon>
    </lineage>
</organism>
<comment type="function">
    <text evidence="14">S1 region attaches the virion to the cell membrane by interacting with the host receptor, initiating the infection. Binding to the receptor probably induces conformational changes in the S glycoprotein unmasking the fusion peptide of S2 region and activating membranes fusion. S2 region belongs to the class I viral fusion protein. Under the current model, the protein has at least 3 conformational states: pre-fusion native state, pre-hairpin intermediate state, and post-fusion hairpin state. During viral and target cell membrane fusion, the coiled coil regions (heptad repeats) regions assume a trimer-of-hairpins structure, positioning the fusion peptide in close proximity to the C-terminal region of the ectodomain. The formation of this structure appears to drive apposition and subsequent fusion of viral and target cell membranes.</text>
</comment>
<dbReference type="InterPro" id="IPR043607">
    <property type="entry name" value="CoV_S1_C"/>
</dbReference>
<dbReference type="GO" id="GO:0019031">
    <property type="term" value="C:viral envelope"/>
    <property type="evidence" value="ECO:0007669"/>
    <property type="project" value="UniProtKB-UniRule"/>
</dbReference>
<keyword evidence="11 14" id="KW-0472">Membrane</keyword>